<protein>
    <submittedName>
        <fullName evidence="3">Uncharacterized protein</fullName>
    </submittedName>
</protein>
<evidence type="ECO:0000313" key="5">
    <source>
        <dbReference type="Proteomes" id="UP000092730"/>
    </source>
</evidence>
<reference evidence="3" key="1">
    <citation type="submission" date="2013-07" db="EMBL/GenBank/DDBJ databases">
        <title>The Genome Sequence of Cryptococcus bestiolae CBS10118.</title>
        <authorList>
            <consortium name="The Broad Institute Genome Sequencing Platform"/>
            <person name="Cuomo C."/>
            <person name="Litvintseva A."/>
            <person name="Chen Y."/>
            <person name="Heitman J."/>
            <person name="Sun S."/>
            <person name="Springer D."/>
            <person name="Dromer F."/>
            <person name="Young S.K."/>
            <person name="Zeng Q."/>
            <person name="Gargeya S."/>
            <person name="Fitzgerald M."/>
            <person name="Abouelleil A."/>
            <person name="Alvarado L."/>
            <person name="Berlin A.M."/>
            <person name="Chapman S.B."/>
            <person name="Dewar J."/>
            <person name="Goldberg J."/>
            <person name="Griggs A."/>
            <person name="Gujja S."/>
            <person name="Hansen M."/>
            <person name="Howarth C."/>
            <person name="Imamovic A."/>
            <person name="Larimer J."/>
            <person name="McCowan C."/>
            <person name="Murphy C."/>
            <person name="Pearson M."/>
            <person name="Priest M."/>
            <person name="Roberts A."/>
            <person name="Saif S."/>
            <person name="Shea T."/>
            <person name="Sykes S."/>
            <person name="Wortman J."/>
            <person name="Nusbaum C."/>
            <person name="Birren B."/>
        </authorList>
    </citation>
    <scope>NUCLEOTIDE SEQUENCE [LARGE SCALE GENOMIC DNA]</scope>
    <source>
        <strain evidence="3">CBS 10118</strain>
    </source>
</reference>
<reference evidence="3" key="3">
    <citation type="submission" date="2014-01" db="EMBL/GenBank/DDBJ databases">
        <title>Evolution of pathogenesis and genome organization in the Tremellales.</title>
        <authorList>
            <person name="Cuomo C."/>
            <person name="Litvintseva A."/>
            <person name="Heitman J."/>
            <person name="Chen Y."/>
            <person name="Sun S."/>
            <person name="Springer D."/>
            <person name="Dromer F."/>
            <person name="Young S."/>
            <person name="Zeng Q."/>
            <person name="Chapman S."/>
            <person name="Gujja S."/>
            <person name="Saif S."/>
            <person name="Birren B."/>
        </authorList>
    </citation>
    <scope>NUCLEOTIDE SEQUENCE</scope>
    <source>
        <strain evidence="3">CBS 10118</strain>
    </source>
</reference>
<name>A0A1B9G424_9TREE</name>
<dbReference type="GeneID" id="30207833"/>
<keyword evidence="1" id="KW-0175">Coiled coil</keyword>
<feature type="compositionally biased region" description="Polar residues" evidence="2">
    <location>
        <begin position="97"/>
        <end position="106"/>
    </location>
</feature>
<gene>
    <name evidence="3" type="ORF">I302_03434</name>
    <name evidence="4" type="ORF">I302_100062</name>
</gene>
<reference evidence="4" key="4">
    <citation type="submission" date="2024-02" db="EMBL/GenBank/DDBJ databases">
        <title>Comparative genomics of Cryptococcus and Kwoniella reveals pathogenesis evolution and contrasting modes of karyotype evolution via chromosome fusion or intercentromeric recombination.</title>
        <authorList>
            <person name="Coelho M.A."/>
            <person name="David-Palma M."/>
            <person name="Shea T."/>
            <person name="Bowers K."/>
            <person name="McGinley-Smith S."/>
            <person name="Mohammad A.W."/>
            <person name="Gnirke A."/>
            <person name="Yurkov A.M."/>
            <person name="Nowrousian M."/>
            <person name="Sun S."/>
            <person name="Cuomo C.A."/>
            <person name="Heitman J."/>
        </authorList>
    </citation>
    <scope>NUCLEOTIDE SEQUENCE</scope>
    <source>
        <strain evidence="4">CBS 10118</strain>
    </source>
</reference>
<dbReference type="EMBL" id="KI894020">
    <property type="protein sequence ID" value="OCF25761.1"/>
    <property type="molecule type" value="Genomic_DNA"/>
</dbReference>
<keyword evidence="5" id="KW-1185">Reference proteome</keyword>
<dbReference type="RefSeq" id="XP_019046831.1">
    <property type="nucleotide sequence ID" value="XM_019190083.1"/>
</dbReference>
<dbReference type="AlphaFoldDB" id="A0A1B9G424"/>
<proteinExistence type="predicted"/>
<dbReference type="KEGG" id="kbi:30207833"/>
<dbReference type="EMBL" id="CP144541">
    <property type="protein sequence ID" value="WVW78111.1"/>
    <property type="molecule type" value="Genomic_DNA"/>
</dbReference>
<evidence type="ECO:0000313" key="4">
    <source>
        <dbReference type="EMBL" id="WVW78111.1"/>
    </source>
</evidence>
<evidence type="ECO:0000256" key="2">
    <source>
        <dbReference type="SAM" id="MobiDB-lite"/>
    </source>
</evidence>
<evidence type="ECO:0000256" key="1">
    <source>
        <dbReference type="SAM" id="Coils"/>
    </source>
</evidence>
<accession>A0A1B9G424</accession>
<feature type="region of interest" description="Disordered" evidence="2">
    <location>
        <begin position="83"/>
        <end position="107"/>
    </location>
</feature>
<dbReference type="Proteomes" id="UP000092730">
    <property type="component" value="Chromosome 1"/>
</dbReference>
<evidence type="ECO:0000313" key="3">
    <source>
        <dbReference type="EMBL" id="OCF25761.1"/>
    </source>
</evidence>
<sequence length="113" mass="12765">MTLLSFIRSCVSGATKNSTLEDMKSKNDQLAQDLNATKAQIRAMLSSFEECSRFQKTYQEVTEENDRLRRRCALLESQIKDLTSPSSPSKYARDATKGSSTLSSEQMILELFK</sequence>
<feature type="coiled-coil region" evidence="1">
    <location>
        <begin position="20"/>
        <end position="78"/>
    </location>
</feature>
<organism evidence="3">
    <name type="scientific">Kwoniella bestiolae CBS 10118</name>
    <dbReference type="NCBI Taxonomy" id="1296100"/>
    <lineage>
        <taxon>Eukaryota</taxon>
        <taxon>Fungi</taxon>
        <taxon>Dikarya</taxon>
        <taxon>Basidiomycota</taxon>
        <taxon>Agaricomycotina</taxon>
        <taxon>Tremellomycetes</taxon>
        <taxon>Tremellales</taxon>
        <taxon>Cryptococcaceae</taxon>
        <taxon>Kwoniella</taxon>
    </lineage>
</organism>
<dbReference type="VEuPathDB" id="FungiDB:I302_03434"/>
<reference evidence="4" key="2">
    <citation type="submission" date="2013-07" db="EMBL/GenBank/DDBJ databases">
        <authorList>
            <consortium name="The Broad Institute Genome Sequencing Platform"/>
            <person name="Cuomo C."/>
            <person name="Litvintseva A."/>
            <person name="Chen Y."/>
            <person name="Heitman J."/>
            <person name="Sun S."/>
            <person name="Springer D."/>
            <person name="Dromer F."/>
            <person name="Young S.K."/>
            <person name="Zeng Q."/>
            <person name="Gargeya S."/>
            <person name="Fitzgerald M."/>
            <person name="Abouelleil A."/>
            <person name="Alvarado L."/>
            <person name="Berlin A.M."/>
            <person name="Chapman S.B."/>
            <person name="Dewar J."/>
            <person name="Goldberg J."/>
            <person name="Griggs A."/>
            <person name="Gujja S."/>
            <person name="Hansen M."/>
            <person name="Howarth C."/>
            <person name="Imamovic A."/>
            <person name="Larimer J."/>
            <person name="McCowan C."/>
            <person name="Murphy C."/>
            <person name="Pearson M."/>
            <person name="Priest M."/>
            <person name="Roberts A."/>
            <person name="Saif S."/>
            <person name="Shea T."/>
            <person name="Sykes S."/>
            <person name="Wortman J."/>
            <person name="Nusbaum C."/>
            <person name="Birren B."/>
        </authorList>
    </citation>
    <scope>NUCLEOTIDE SEQUENCE</scope>
    <source>
        <strain evidence="4">CBS 10118</strain>
    </source>
</reference>